<dbReference type="EMBL" id="LR215032">
    <property type="protein sequence ID" value="VEU73200.1"/>
    <property type="molecule type" value="Genomic_DNA"/>
</dbReference>
<evidence type="ECO:0000256" key="7">
    <source>
        <dbReference type="ARBA" id="ARBA00022741"/>
    </source>
</evidence>
<evidence type="ECO:0000259" key="11">
    <source>
        <dbReference type="Pfam" id="PF06574"/>
    </source>
</evidence>
<evidence type="ECO:0000256" key="5">
    <source>
        <dbReference type="ARBA" id="ARBA00022679"/>
    </source>
</evidence>
<keyword evidence="3" id="KW-0285">Flavoprotein</keyword>
<evidence type="ECO:0000256" key="8">
    <source>
        <dbReference type="ARBA" id="ARBA00022827"/>
    </source>
</evidence>
<evidence type="ECO:0000313" key="13">
    <source>
        <dbReference type="Proteomes" id="UP000289862"/>
    </source>
</evidence>
<comment type="catalytic activity">
    <reaction evidence="10">
        <text>FMN + ATP + H(+) = FAD + diphosphate</text>
        <dbReference type="Rhea" id="RHEA:17237"/>
        <dbReference type="ChEBI" id="CHEBI:15378"/>
        <dbReference type="ChEBI" id="CHEBI:30616"/>
        <dbReference type="ChEBI" id="CHEBI:33019"/>
        <dbReference type="ChEBI" id="CHEBI:57692"/>
        <dbReference type="ChEBI" id="CHEBI:58210"/>
        <dbReference type="EC" id="2.7.7.2"/>
    </reaction>
</comment>
<keyword evidence="12" id="KW-0418">Kinase</keyword>
<dbReference type="GO" id="GO:0016301">
    <property type="term" value="F:kinase activity"/>
    <property type="evidence" value="ECO:0007669"/>
    <property type="project" value="UniProtKB-KW"/>
</dbReference>
<gene>
    <name evidence="12" type="primary">ribF</name>
    <name evidence="12" type="ORF">NCTC10186_00692</name>
</gene>
<keyword evidence="7" id="KW-0547">Nucleotide-binding</keyword>
<evidence type="ECO:0000256" key="1">
    <source>
        <dbReference type="ARBA" id="ARBA00004726"/>
    </source>
</evidence>
<dbReference type="EC" id="2.7.7.2" evidence="2"/>
<evidence type="ECO:0000256" key="10">
    <source>
        <dbReference type="ARBA" id="ARBA00049494"/>
    </source>
</evidence>
<dbReference type="Pfam" id="PF06574">
    <property type="entry name" value="FAD_syn"/>
    <property type="match status" value="1"/>
</dbReference>
<evidence type="ECO:0000256" key="3">
    <source>
        <dbReference type="ARBA" id="ARBA00022630"/>
    </source>
</evidence>
<dbReference type="UniPathway" id="UPA00277">
    <property type="reaction ID" value="UER00407"/>
</dbReference>
<organism evidence="12 13">
    <name type="scientific">Mycoplasmopsis gallopavonis</name>
    <dbReference type="NCBI Taxonomy" id="76629"/>
    <lineage>
        <taxon>Bacteria</taxon>
        <taxon>Bacillati</taxon>
        <taxon>Mycoplasmatota</taxon>
        <taxon>Mycoplasmoidales</taxon>
        <taxon>Metamycoplasmataceae</taxon>
        <taxon>Mycoplasmopsis</taxon>
    </lineage>
</organism>
<dbReference type="RefSeq" id="WP_119572179.1">
    <property type="nucleotide sequence ID" value="NZ_LR215032.1"/>
</dbReference>
<keyword evidence="12" id="KW-0614">Plasmid</keyword>
<feature type="domain" description="FAD synthetase" evidence="11">
    <location>
        <begin position="16"/>
        <end position="154"/>
    </location>
</feature>
<dbReference type="NCBIfam" id="NF045965">
    <property type="entry name" value="RibF_rel"/>
    <property type="match status" value="1"/>
</dbReference>
<proteinExistence type="predicted"/>
<evidence type="ECO:0000313" key="12">
    <source>
        <dbReference type="EMBL" id="VEU73200.1"/>
    </source>
</evidence>
<dbReference type="AlphaFoldDB" id="A0A449B0A8"/>
<dbReference type="Proteomes" id="UP000289862">
    <property type="component" value="Plasmid 2"/>
</dbReference>
<comment type="pathway">
    <text evidence="1">Cofactor biosynthesis; FAD biosynthesis; FAD from FMN: step 1/1.</text>
</comment>
<dbReference type="InterPro" id="IPR014729">
    <property type="entry name" value="Rossmann-like_a/b/a_fold"/>
</dbReference>
<keyword evidence="9" id="KW-0067">ATP-binding</keyword>
<geneLocation type="plasmid" evidence="12 13">
    <name>2</name>
</geneLocation>
<name>A0A449B0A8_9BACT</name>
<keyword evidence="6" id="KW-0548">Nucleotidyltransferase</keyword>
<dbReference type="GO" id="GO:0006747">
    <property type="term" value="P:FAD biosynthetic process"/>
    <property type="evidence" value="ECO:0007669"/>
    <property type="project" value="UniProtKB-UniPathway"/>
</dbReference>
<evidence type="ECO:0000256" key="9">
    <source>
        <dbReference type="ARBA" id="ARBA00022840"/>
    </source>
</evidence>
<dbReference type="SUPFAM" id="SSF52374">
    <property type="entry name" value="Nucleotidylyl transferase"/>
    <property type="match status" value="1"/>
</dbReference>
<evidence type="ECO:0000256" key="6">
    <source>
        <dbReference type="ARBA" id="ARBA00022695"/>
    </source>
</evidence>
<keyword evidence="13" id="KW-1185">Reference proteome</keyword>
<dbReference type="OrthoDB" id="9803667at2"/>
<dbReference type="InterPro" id="IPR015864">
    <property type="entry name" value="FAD_synthase"/>
</dbReference>
<evidence type="ECO:0000256" key="2">
    <source>
        <dbReference type="ARBA" id="ARBA00012393"/>
    </source>
</evidence>
<sequence>MTQSLLVTPFEQFKPQENNIYIIGAFESFHQGHYSLLKQAQKLKGRKILVTFDNDDLPNKGKKFTDNNAKLANYTNLPIDQIVLLEFSKIGLMEGLDFLQKLTGNLACTIIVGKNFACGRNAACKVSDIKNFLKNANVIGVDILKEQGSKISTSNLKEALFFGDLEFLDNKLIHNYTFTAFNFNSVEWTFERDSQITPIAEGFYYGSVIVLLKQSKMIFPALIQINKNNQNGIFLLTNLDENSKFNKDILKEFKLASKKHELLIEIVKTFRLIKKSDNQIITDLDLEKAEENFDFAWFK</sequence>
<dbReference type="GO" id="GO:0009231">
    <property type="term" value="P:riboflavin biosynthetic process"/>
    <property type="evidence" value="ECO:0007669"/>
    <property type="project" value="InterPro"/>
</dbReference>
<keyword evidence="5 12" id="KW-0808">Transferase</keyword>
<dbReference type="GO" id="GO:0003919">
    <property type="term" value="F:FMN adenylyltransferase activity"/>
    <property type="evidence" value="ECO:0007669"/>
    <property type="project" value="UniProtKB-EC"/>
</dbReference>
<reference evidence="12 13" key="1">
    <citation type="submission" date="2019-01" db="EMBL/GenBank/DDBJ databases">
        <authorList>
            <consortium name="Pathogen Informatics"/>
        </authorList>
    </citation>
    <scope>NUCLEOTIDE SEQUENCE [LARGE SCALE GENOMIC DNA]</scope>
    <source>
        <strain evidence="12 13">NCTC10186</strain>
        <plasmid evidence="13">2</plasmid>
    </source>
</reference>
<accession>A0A449B0A8</accession>
<keyword evidence="8" id="KW-0274">FAD</keyword>
<dbReference type="Gene3D" id="3.40.50.620">
    <property type="entry name" value="HUPs"/>
    <property type="match status" value="1"/>
</dbReference>
<protein>
    <recommendedName>
        <fullName evidence="2">FAD synthase</fullName>
        <ecNumber evidence="2">2.7.7.2</ecNumber>
    </recommendedName>
</protein>
<dbReference type="KEGG" id="mgal:NCTC10186_00692"/>
<keyword evidence="4" id="KW-0288">FMN</keyword>
<dbReference type="GO" id="GO:0005524">
    <property type="term" value="F:ATP binding"/>
    <property type="evidence" value="ECO:0007669"/>
    <property type="project" value="UniProtKB-KW"/>
</dbReference>
<evidence type="ECO:0000256" key="4">
    <source>
        <dbReference type="ARBA" id="ARBA00022643"/>
    </source>
</evidence>